<evidence type="ECO:0000256" key="4">
    <source>
        <dbReference type="ARBA" id="ARBA00022840"/>
    </source>
</evidence>
<evidence type="ECO:0000313" key="11">
    <source>
        <dbReference type="Proteomes" id="UP000762676"/>
    </source>
</evidence>
<evidence type="ECO:0000256" key="6">
    <source>
        <dbReference type="ARBA" id="ARBA00023136"/>
    </source>
</evidence>
<dbReference type="GO" id="GO:0016020">
    <property type="term" value="C:membrane"/>
    <property type="evidence" value="ECO:0007669"/>
    <property type="project" value="InterPro"/>
</dbReference>
<evidence type="ECO:0000256" key="7">
    <source>
        <dbReference type="SAM" id="MobiDB-lite"/>
    </source>
</evidence>
<feature type="transmembrane region" description="Helical" evidence="8">
    <location>
        <begin position="322"/>
        <end position="353"/>
    </location>
</feature>
<dbReference type="InterPro" id="IPR036640">
    <property type="entry name" value="ABC1_TM_sf"/>
</dbReference>
<keyword evidence="1" id="KW-0813">Transport</keyword>
<keyword evidence="6 8" id="KW-0472">Membrane</keyword>
<dbReference type="EMBL" id="BMAT01012373">
    <property type="protein sequence ID" value="GFR90700.1"/>
    <property type="molecule type" value="Genomic_DNA"/>
</dbReference>
<dbReference type="InterPro" id="IPR011527">
    <property type="entry name" value="ABC1_TM_dom"/>
</dbReference>
<dbReference type="Gene3D" id="1.20.1560.10">
    <property type="entry name" value="ABC transporter type 1, transmembrane domain"/>
    <property type="match status" value="1"/>
</dbReference>
<name>A0AAV4GZU3_9GAST</name>
<evidence type="ECO:0000256" key="1">
    <source>
        <dbReference type="ARBA" id="ARBA00022448"/>
    </source>
</evidence>
<evidence type="ECO:0000256" key="2">
    <source>
        <dbReference type="ARBA" id="ARBA00022692"/>
    </source>
</evidence>
<dbReference type="Proteomes" id="UP000762676">
    <property type="component" value="Unassembled WGS sequence"/>
</dbReference>
<feature type="region of interest" description="Disordered" evidence="7">
    <location>
        <begin position="114"/>
        <end position="151"/>
    </location>
</feature>
<dbReference type="PANTHER" id="PTHR24223:SF461">
    <property type="entry name" value="ATP-BINDING CASSETTE SUB-FAMILY C MEMBER SUR"/>
    <property type="match status" value="1"/>
</dbReference>
<organism evidence="10 11">
    <name type="scientific">Elysia marginata</name>
    <dbReference type="NCBI Taxonomy" id="1093978"/>
    <lineage>
        <taxon>Eukaryota</taxon>
        <taxon>Metazoa</taxon>
        <taxon>Spiralia</taxon>
        <taxon>Lophotrochozoa</taxon>
        <taxon>Mollusca</taxon>
        <taxon>Gastropoda</taxon>
        <taxon>Heterobranchia</taxon>
        <taxon>Euthyneura</taxon>
        <taxon>Panpulmonata</taxon>
        <taxon>Sacoglossa</taxon>
        <taxon>Placobranchoidea</taxon>
        <taxon>Plakobranchidae</taxon>
        <taxon>Elysia</taxon>
    </lineage>
</organism>
<keyword evidence="4 10" id="KW-0067">ATP-binding</keyword>
<dbReference type="InterPro" id="IPR050173">
    <property type="entry name" value="ABC_transporter_C-like"/>
</dbReference>
<evidence type="ECO:0000256" key="5">
    <source>
        <dbReference type="ARBA" id="ARBA00022989"/>
    </source>
</evidence>
<feature type="compositionally biased region" description="Gly residues" evidence="7">
    <location>
        <begin position="48"/>
        <end position="65"/>
    </location>
</feature>
<sequence length="361" mass="39384">MANGHIYFHGKVGEVKKFDPDLYETWRKAIRDAKAHDIINKQESATSSGGGVGAGSGSTGGGLGDWLGLERKQSGGSQVSHDTAAPARPSSSSQSQLSVPGQLSNLAAGGRKMSAMSVMTEASNEDAVDEANKTAGNEDEALTNPSPEQGEDKARLIKQEHRELGAVTAWVYLRYLQGCSITLCLVSLISQVLYHSLIVASNFWLSVWSSKASVYARNVSQQNAMLENATEYNFDHSPYLMTYVYLSVSAVLATLLGCVLIHHTGYVGSRNIFFDMLVTVVRLPMRFFDTNPSGRILNRFSSDISAIDQRLGGHVENLVRCVLFTLSAVVVNAITTPYFLFAAVPFFILYYVLQRFFRASA</sequence>
<dbReference type="GO" id="GO:0140359">
    <property type="term" value="F:ABC-type transporter activity"/>
    <property type="evidence" value="ECO:0007669"/>
    <property type="project" value="InterPro"/>
</dbReference>
<evidence type="ECO:0000256" key="3">
    <source>
        <dbReference type="ARBA" id="ARBA00022741"/>
    </source>
</evidence>
<feature type="domain" description="ABC transmembrane type-1" evidence="9">
    <location>
        <begin position="185"/>
        <end position="361"/>
    </location>
</feature>
<evidence type="ECO:0000259" key="9">
    <source>
        <dbReference type="PROSITE" id="PS50929"/>
    </source>
</evidence>
<dbReference type="PANTHER" id="PTHR24223">
    <property type="entry name" value="ATP-BINDING CASSETTE SUB-FAMILY C"/>
    <property type="match status" value="1"/>
</dbReference>
<keyword evidence="3" id="KW-0547">Nucleotide-binding</keyword>
<keyword evidence="11" id="KW-1185">Reference proteome</keyword>
<evidence type="ECO:0000313" key="10">
    <source>
        <dbReference type="EMBL" id="GFR90700.1"/>
    </source>
</evidence>
<comment type="caution">
    <text evidence="10">The sequence shown here is derived from an EMBL/GenBank/DDBJ whole genome shotgun (WGS) entry which is preliminary data.</text>
</comment>
<accession>A0AAV4GZU3</accession>
<dbReference type="PROSITE" id="PS50929">
    <property type="entry name" value="ABC_TM1F"/>
    <property type="match status" value="1"/>
</dbReference>
<protein>
    <submittedName>
        <fullName evidence="10">ATP-binding cassette sub-family C member</fullName>
    </submittedName>
</protein>
<keyword evidence="5 8" id="KW-1133">Transmembrane helix</keyword>
<feature type="compositionally biased region" description="Low complexity" evidence="7">
    <location>
        <begin position="84"/>
        <end position="100"/>
    </location>
</feature>
<dbReference type="Pfam" id="PF00664">
    <property type="entry name" value="ABC_membrane"/>
    <property type="match status" value="1"/>
</dbReference>
<gene>
    <name evidence="10" type="ORF">ElyMa_006155700</name>
</gene>
<feature type="transmembrane region" description="Helical" evidence="8">
    <location>
        <begin position="240"/>
        <end position="260"/>
    </location>
</feature>
<feature type="transmembrane region" description="Helical" evidence="8">
    <location>
        <begin position="183"/>
        <end position="205"/>
    </location>
</feature>
<proteinExistence type="predicted"/>
<evidence type="ECO:0000256" key="8">
    <source>
        <dbReference type="SAM" id="Phobius"/>
    </source>
</evidence>
<feature type="non-terminal residue" evidence="10">
    <location>
        <position position="361"/>
    </location>
</feature>
<reference evidence="10 11" key="1">
    <citation type="journal article" date="2021" name="Elife">
        <title>Chloroplast acquisition without the gene transfer in kleptoplastic sea slugs, Plakobranchus ocellatus.</title>
        <authorList>
            <person name="Maeda T."/>
            <person name="Takahashi S."/>
            <person name="Yoshida T."/>
            <person name="Shimamura S."/>
            <person name="Takaki Y."/>
            <person name="Nagai Y."/>
            <person name="Toyoda A."/>
            <person name="Suzuki Y."/>
            <person name="Arimoto A."/>
            <person name="Ishii H."/>
            <person name="Satoh N."/>
            <person name="Nishiyama T."/>
            <person name="Hasebe M."/>
            <person name="Maruyama T."/>
            <person name="Minagawa J."/>
            <person name="Obokata J."/>
            <person name="Shigenobu S."/>
        </authorList>
    </citation>
    <scope>NUCLEOTIDE SEQUENCE [LARGE SCALE GENOMIC DNA]</scope>
</reference>
<feature type="region of interest" description="Disordered" evidence="7">
    <location>
        <begin position="41"/>
        <end position="100"/>
    </location>
</feature>
<dbReference type="AlphaFoldDB" id="A0AAV4GZU3"/>
<keyword evidence="2 8" id="KW-0812">Transmembrane</keyword>
<dbReference type="SUPFAM" id="SSF90123">
    <property type="entry name" value="ABC transporter transmembrane region"/>
    <property type="match status" value="1"/>
</dbReference>
<dbReference type="GO" id="GO:0005524">
    <property type="term" value="F:ATP binding"/>
    <property type="evidence" value="ECO:0007669"/>
    <property type="project" value="UniProtKB-KW"/>
</dbReference>